<organism evidence="1 2">
    <name type="scientific">Pararhodospirillum photometricum DSM 122</name>
    <dbReference type="NCBI Taxonomy" id="1150469"/>
    <lineage>
        <taxon>Bacteria</taxon>
        <taxon>Pseudomonadati</taxon>
        <taxon>Pseudomonadota</taxon>
        <taxon>Alphaproteobacteria</taxon>
        <taxon>Rhodospirillales</taxon>
        <taxon>Rhodospirillaceae</taxon>
        <taxon>Pararhodospirillum</taxon>
    </lineage>
</organism>
<dbReference type="PATRIC" id="fig|1150469.3.peg.2173"/>
<accession>H6SKP7</accession>
<dbReference type="Proteomes" id="UP000033220">
    <property type="component" value="Chromosome DSM 122"/>
</dbReference>
<name>H6SKP7_PARPM</name>
<evidence type="ECO:0000313" key="1">
    <source>
        <dbReference type="EMBL" id="CCG08562.1"/>
    </source>
</evidence>
<dbReference type="STRING" id="1150469.RSPPHO_01936"/>
<keyword evidence="2" id="KW-1185">Reference proteome</keyword>
<gene>
    <name evidence="1" type="ORF">RSPPHO_01936</name>
</gene>
<dbReference type="EMBL" id="HE663493">
    <property type="protein sequence ID" value="CCG08562.1"/>
    <property type="molecule type" value="Genomic_DNA"/>
</dbReference>
<evidence type="ECO:0000313" key="2">
    <source>
        <dbReference type="Proteomes" id="UP000033220"/>
    </source>
</evidence>
<dbReference type="Pfam" id="PF09411">
    <property type="entry name" value="PagL"/>
    <property type="match status" value="1"/>
</dbReference>
<dbReference type="HOGENOM" id="CLU_1110717_0_0_5"/>
<dbReference type="eggNOG" id="ENOG5031K9Q">
    <property type="taxonomic scope" value="Bacteria"/>
</dbReference>
<dbReference type="InterPro" id="IPR018550">
    <property type="entry name" value="Lipid-A_deacylase-rel"/>
</dbReference>
<reference evidence="1 2" key="1">
    <citation type="submission" date="2012-02" db="EMBL/GenBank/DDBJ databases">
        <title>Shotgun genome sequence of Phaeospirillum photometricum DSM 122.</title>
        <authorList>
            <person name="Duquesne K."/>
            <person name="Sturgis J."/>
        </authorList>
    </citation>
    <scope>NUCLEOTIDE SEQUENCE [LARGE SCALE GENOMIC DNA]</scope>
    <source>
        <strain evidence="2">DSM122</strain>
    </source>
</reference>
<evidence type="ECO:0008006" key="3">
    <source>
        <dbReference type="Google" id="ProtNLM"/>
    </source>
</evidence>
<dbReference type="AlphaFoldDB" id="H6SKP7"/>
<dbReference type="KEGG" id="rpm:RSPPHO_01936"/>
<dbReference type="Gene3D" id="2.40.160.20">
    <property type="match status" value="1"/>
</dbReference>
<sequence length="250" mass="26859">MVWSFVAGPWKSPRAVAIVPTNASTPNQPAADAASEGETMRFRALIGVSLAAALAAAPVARPAHADQAFNLIWMSSAALLAAGAVGDLVRGNDISSNTMPREVDLLTFGAGMHNVWSDNEDDGKLRSALARFEYRPSYYLWITHPIAGIEVTSKGATYLYGGFMADVRFGKHFIVSPSAAVGWYNQGDDREMGSPLEFRTGLEAAWRFDDGLRVGAAFHHLSNADLGESNPGVEEATLNVSLPIQYFVGR</sequence>
<protein>
    <recommendedName>
        <fullName evidence="3">Acyloxyacyl hydrolase</fullName>
    </recommendedName>
</protein>
<proteinExistence type="predicted"/>